<evidence type="ECO:0000313" key="2">
    <source>
        <dbReference type="EMBL" id="CAI9755495.1"/>
    </source>
</evidence>
<organism evidence="2 3">
    <name type="scientific">Fraxinus pennsylvanica</name>
    <dbReference type="NCBI Taxonomy" id="56036"/>
    <lineage>
        <taxon>Eukaryota</taxon>
        <taxon>Viridiplantae</taxon>
        <taxon>Streptophyta</taxon>
        <taxon>Embryophyta</taxon>
        <taxon>Tracheophyta</taxon>
        <taxon>Spermatophyta</taxon>
        <taxon>Magnoliopsida</taxon>
        <taxon>eudicotyledons</taxon>
        <taxon>Gunneridae</taxon>
        <taxon>Pentapetalae</taxon>
        <taxon>asterids</taxon>
        <taxon>lamiids</taxon>
        <taxon>Lamiales</taxon>
        <taxon>Oleaceae</taxon>
        <taxon>Oleeae</taxon>
        <taxon>Fraxinus</taxon>
    </lineage>
</organism>
<name>A0AAD1YR69_9LAMI</name>
<dbReference type="InterPro" id="IPR010605">
    <property type="entry name" value="DUF1191"/>
</dbReference>
<sequence length="372" mass="42416">MIVETHSWRLFVATYLTREGLLLANERELFWKNSRFLISSVGSTLGKTETHSTFTLYEHRALVLISRFFRLYYMGHNKSFHSISFIFLQFCCSIHCVRSSFDDDLAAILQDHAFKALTNERPHTGALHNASLPASLAGIKVSAVGLRSKTLWRNGANFSGFHIPPKSLPVPYVRRILIVYHDLGNWSSLYYNLSGYSLISPVIGFMVYDASHLSSRSKNFSKLELNTMRKPISIEFHTSMVDKDTRERAKCAAFDAYENVFLSEMNLPNVCYSKTLGHFTIVIPNKNKQKVRVLWVIVFLLGFLGLIFVGLGATVVVKSVAERKTQDMEKEADDGEFLETYWINSSKMPRAAVTRTNPVLESTNLPRWTWYG</sequence>
<dbReference type="GO" id="GO:0016020">
    <property type="term" value="C:membrane"/>
    <property type="evidence" value="ECO:0007669"/>
    <property type="project" value="TreeGrafter"/>
</dbReference>
<evidence type="ECO:0000256" key="1">
    <source>
        <dbReference type="SAM" id="Phobius"/>
    </source>
</evidence>
<keyword evidence="1" id="KW-0812">Transmembrane</keyword>
<protein>
    <submittedName>
        <fullName evidence="2">Uncharacterized protein</fullName>
    </submittedName>
</protein>
<dbReference type="AlphaFoldDB" id="A0AAD1YR69"/>
<dbReference type="Pfam" id="PF06697">
    <property type="entry name" value="DUF1191"/>
    <property type="match status" value="1"/>
</dbReference>
<dbReference type="PANTHER" id="PTHR33512">
    <property type="entry name" value="PROTEIN, PUTATIVE (DUF1191)-RELATED"/>
    <property type="match status" value="1"/>
</dbReference>
<reference evidence="2" key="1">
    <citation type="submission" date="2023-05" db="EMBL/GenBank/DDBJ databases">
        <authorList>
            <person name="Huff M."/>
        </authorList>
    </citation>
    <scope>NUCLEOTIDE SEQUENCE</scope>
</reference>
<keyword evidence="1" id="KW-0472">Membrane</keyword>
<keyword evidence="3" id="KW-1185">Reference proteome</keyword>
<dbReference type="Proteomes" id="UP000834106">
    <property type="component" value="Chromosome 2"/>
</dbReference>
<dbReference type="EMBL" id="OU503037">
    <property type="protein sequence ID" value="CAI9755495.1"/>
    <property type="molecule type" value="Genomic_DNA"/>
</dbReference>
<evidence type="ECO:0000313" key="3">
    <source>
        <dbReference type="Proteomes" id="UP000834106"/>
    </source>
</evidence>
<gene>
    <name evidence="2" type="ORF">FPE_LOCUS2926</name>
</gene>
<feature type="transmembrane region" description="Helical" evidence="1">
    <location>
        <begin position="293"/>
        <end position="317"/>
    </location>
</feature>
<keyword evidence="1" id="KW-1133">Transmembrane helix</keyword>
<accession>A0AAD1YR69</accession>
<proteinExistence type="predicted"/>
<dbReference type="PANTHER" id="PTHR33512:SF4">
    <property type="entry name" value="PROTEIN, PUTATIVE (DUF1191)-RELATED"/>
    <property type="match status" value="1"/>
</dbReference>